<feature type="transmembrane region" description="Helical" evidence="8">
    <location>
        <begin position="303"/>
        <end position="332"/>
    </location>
</feature>
<evidence type="ECO:0000256" key="4">
    <source>
        <dbReference type="ARBA" id="ARBA00022519"/>
    </source>
</evidence>
<gene>
    <name evidence="9" type="ORF">GQF02_05010</name>
</gene>
<keyword evidence="7 8" id="KW-0472">Membrane</keyword>
<evidence type="ECO:0000256" key="6">
    <source>
        <dbReference type="ARBA" id="ARBA00022989"/>
    </source>
</evidence>
<evidence type="ECO:0000256" key="5">
    <source>
        <dbReference type="ARBA" id="ARBA00022692"/>
    </source>
</evidence>
<feature type="transmembrane region" description="Helical" evidence="8">
    <location>
        <begin position="353"/>
        <end position="374"/>
    </location>
</feature>
<proteinExistence type="inferred from homology"/>
<feature type="transmembrane region" description="Helical" evidence="8">
    <location>
        <begin position="54"/>
        <end position="73"/>
    </location>
</feature>
<protein>
    <submittedName>
        <fullName evidence="9">PqiA/YebS family transporter subunit</fullName>
    </submittedName>
</protein>
<keyword evidence="4" id="KW-0997">Cell inner membrane</keyword>
<comment type="subcellular location">
    <subcellularLocation>
        <location evidence="1">Cell inner membrane</location>
        <topology evidence="1">Multi-pass membrane protein</topology>
    </subcellularLocation>
</comment>
<evidence type="ECO:0000313" key="9">
    <source>
        <dbReference type="EMBL" id="MXR36333.1"/>
    </source>
</evidence>
<dbReference type="EMBL" id="WSSB01000003">
    <property type="protein sequence ID" value="MXR36333.1"/>
    <property type="molecule type" value="Genomic_DNA"/>
</dbReference>
<dbReference type="InterPro" id="IPR007498">
    <property type="entry name" value="PqiA-like"/>
</dbReference>
<name>A0A845BUY6_9NEIS</name>
<dbReference type="AlphaFoldDB" id="A0A845BUY6"/>
<dbReference type="InterPro" id="IPR005219">
    <property type="entry name" value="PqiA-like_proteobact"/>
</dbReference>
<dbReference type="PANTHER" id="PTHR30462:SF3">
    <property type="entry name" value="INTERMEMBRANE TRANSPORT PROTEIN PQIA"/>
    <property type="match status" value="1"/>
</dbReference>
<evidence type="ECO:0000256" key="7">
    <source>
        <dbReference type="ARBA" id="ARBA00023136"/>
    </source>
</evidence>
<comment type="caution">
    <text evidence="9">The sequence shown here is derived from an EMBL/GenBank/DDBJ whole genome shotgun (WGS) entry which is preliminary data.</text>
</comment>
<keyword evidence="6 8" id="KW-1133">Transmembrane helix</keyword>
<evidence type="ECO:0000256" key="8">
    <source>
        <dbReference type="SAM" id="Phobius"/>
    </source>
</evidence>
<evidence type="ECO:0000313" key="10">
    <source>
        <dbReference type="Proteomes" id="UP000467214"/>
    </source>
</evidence>
<reference evidence="9 10" key="1">
    <citation type="submission" date="2019-12" db="EMBL/GenBank/DDBJ databases">
        <title>Neisseriaceae gen. nov. sp. Genome sequencing and assembly.</title>
        <authorList>
            <person name="Liu Z."/>
            <person name="Li A."/>
        </authorList>
    </citation>
    <scope>NUCLEOTIDE SEQUENCE [LARGE SCALE GENOMIC DNA]</scope>
    <source>
        <strain evidence="9 10">B2N2-7</strain>
    </source>
</reference>
<comment type="similarity">
    <text evidence="2">Belongs to the PqiA family.</text>
</comment>
<keyword evidence="10" id="KW-1185">Reference proteome</keyword>
<accession>A0A845BUY6</accession>
<dbReference type="Proteomes" id="UP000467214">
    <property type="component" value="Unassembled WGS sequence"/>
</dbReference>
<feature type="transmembrane region" description="Helical" evidence="8">
    <location>
        <begin position="104"/>
        <end position="127"/>
    </location>
</feature>
<dbReference type="Pfam" id="PF04403">
    <property type="entry name" value="PqiA"/>
    <property type="match status" value="2"/>
</dbReference>
<dbReference type="PANTHER" id="PTHR30462">
    <property type="entry name" value="INTERMEMBRANE TRANSPORT PROTEIN PQIB-RELATED"/>
    <property type="match status" value="1"/>
</dbReference>
<dbReference type="GO" id="GO:0005886">
    <property type="term" value="C:plasma membrane"/>
    <property type="evidence" value="ECO:0007669"/>
    <property type="project" value="UniProtKB-SubCell"/>
</dbReference>
<feature type="transmembrane region" description="Helical" evidence="8">
    <location>
        <begin position="252"/>
        <end position="272"/>
    </location>
</feature>
<dbReference type="InterPro" id="IPR051800">
    <property type="entry name" value="PqiA-PqiB_transport"/>
</dbReference>
<feature type="transmembrane region" description="Helical" evidence="8">
    <location>
        <begin position="148"/>
        <end position="170"/>
    </location>
</feature>
<organism evidence="9 10">
    <name type="scientific">Craterilacuibacter sinensis</name>
    <dbReference type="NCBI Taxonomy" id="2686017"/>
    <lineage>
        <taxon>Bacteria</taxon>
        <taxon>Pseudomonadati</taxon>
        <taxon>Pseudomonadota</taxon>
        <taxon>Betaproteobacteria</taxon>
        <taxon>Neisseriales</taxon>
        <taxon>Neisseriaceae</taxon>
        <taxon>Craterilacuibacter</taxon>
    </lineage>
</organism>
<keyword evidence="5 8" id="KW-0812">Transmembrane</keyword>
<dbReference type="NCBIfam" id="TIGR00155">
    <property type="entry name" value="pqiA_fam"/>
    <property type="match status" value="1"/>
</dbReference>
<evidence type="ECO:0000256" key="3">
    <source>
        <dbReference type="ARBA" id="ARBA00022475"/>
    </source>
</evidence>
<evidence type="ECO:0000256" key="1">
    <source>
        <dbReference type="ARBA" id="ARBA00004429"/>
    </source>
</evidence>
<keyword evidence="3" id="KW-1003">Cell membrane</keyword>
<evidence type="ECO:0000256" key="2">
    <source>
        <dbReference type="ARBA" id="ARBA00007555"/>
    </source>
</evidence>
<feature type="transmembrane region" description="Helical" evidence="8">
    <location>
        <begin position="380"/>
        <end position="403"/>
    </location>
</feature>
<feature type="transmembrane region" description="Helical" evidence="8">
    <location>
        <begin position="176"/>
        <end position="195"/>
    </location>
</feature>
<sequence>MLPIDAALPAHPMQCPHCDLELGLPALQAGQLARCPRCNDVLCRIPLHATDSTLAYALAAMIFLCLSFAFPLLGMTVEGVHQQITIFSSAEILFHEDFVLIADLLLLVLLFTPALFLAATFYVYLALRLNARWPGLRAAAQLAASSRPWMMVDVFALAILVSMIKLASLAEIHFGLSFWSLLLFSLSLTKTASLVDKHWLNFKLAQLYGDDPTQPWTDGEQSCPACDKRNPKDARRCVRCAHRLSTRRPHSLQLTVGLLLTAAILYIPANLYPIMLTESLRSSEASTILEGVVIMWNIGSYPIALIIFIASVLVPIAKFAALSLLCIAAQLRKGAGETVSARRYTQLYRVTELIGRWSMVDVFVVAILVALVRMGKIMSVYPGVAALSFTGVVVFTMLAAMSFDIRLIWDKRVNKENPAHD</sequence>